<organism evidence="2 3">
    <name type="scientific">Heracleum sosnowskyi</name>
    <dbReference type="NCBI Taxonomy" id="360622"/>
    <lineage>
        <taxon>Eukaryota</taxon>
        <taxon>Viridiplantae</taxon>
        <taxon>Streptophyta</taxon>
        <taxon>Embryophyta</taxon>
        <taxon>Tracheophyta</taxon>
        <taxon>Spermatophyta</taxon>
        <taxon>Magnoliopsida</taxon>
        <taxon>eudicotyledons</taxon>
        <taxon>Gunneridae</taxon>
        <taxon>Pentapetalae</taxon>
        <taxon>asterids</taxon>
        <taxon>campanulids</taxon>
        <taxon>Apiales</taxon>
        <taxon>Apiaceae</taxon>
        <taxon>Apioideae</taxon>
        <taxon>apioid superclade</taxon>
        <taxon>Tordylieae</taxon>
        <taxon>Tordyliinae</taxon>
        <taxon>Heracleum</taxon>
    </lineage>
</organism>
<gene>
    <name evidence="2" type="ORF">POM88_015817</name>
</gene>
<evidence type="ECO:0000256" key="1">
    <source>
        <dbReference type="SAM" id="MobiDB-lite"/>
    </source>
</evidence>
<keyword evidence="3" id="KW-1185">Reference proteome</keyword>
<dbReference type="EMBL" id="JAUIZM010000004">
    <property type="protein sequence ID" value="KAK1387639.1"/>
    <property type="molecule type" value="Genomic_DNA"/>
</dbReference>
<evidence type="ECO:0000313" key="2">
    <source>
        <dbReference type="EMBL" id="KAK1387639.1"/>
    </source>
</evidence>
<reference evidence="2" key="2">
    <citation type="submission" date="2023-05" db="EMBL/GenBank/DDBJ databases">
        <authorList>
            <person name="Schelkunov M.I."/>
        </authorList>
    </citation>
    <scope>NUCLEOTIDE SEQUENCE</scope>
    <source>
        <strain evidence="2">Hsosn_3</strain>
        <tissue evidence="2">Leaf</tissue>
    </source>
</reference>
<comment type="caution">
    <text evidence="2">The sequence shown here is derived from an EMBL/GenBank/DDBJ whole genome shotgun (WGS) entry which is preliminary data.</text>
</comment>
<dbReference type="PROSITE" id="PS51257">
    <property type="entry name" value="PROKAR_LIPOPROTEIN"/>
    <property type="match status" value="1"/>
</dbReference>
<dbReference type="AlphaFoldDB" id="A0AAD8IKK2"/>
<reference evidence="2" key="1">
    <citation type="submission" date="2023-02" db="EMBL/GenBank/DDBJ databases">
        <title>Genome of toxic invasive species Heracleum sosnowskyi carries increased number of genes despite the absence of recent whole-genome duplications.</title>
        <authorList>
            <person name="Schelkunov M."/>
            <person name="Shtratnikova V."/>
            <person name="Makarenko M."/>
            <person name="Klepikova A."/>
            <person name="Omelchenko D."/>
            <person name="Novikova G."/>
            <person name="Obukhova E."/>
            <person name="Bogdanov V."/>
            <person name="Penin A."/>
            <person name="Logacheva M."/>
        </authorList>
    </citation>
    <scope>NUCLEOTIDE SEQUENCE</scope>
    <source>
        <strain evidence="2">Hsosn_3</strain>
        <tissue evidence="2">Leaf</tissue>
    </source>
</reference>
<accession>A0AAD8IKK2</accession>
<name>A0AAD8IKK2_9APIA</name>
<feature type="region of interest" description="Disordered" evidence="1">
    <location>
        <begin position="46"/>
        <end position="117"/>
    </location>
</feature>
<protein>
    <submittedName>
        <fullName evidence="2">Basic proline-rich protein-like</fullName>
    </submittedName>
</protein>
<feature type="compositionally biased region" description="Pro residues" evidence="1">
    <location>
        <begin position="106"/>
        <end position="117"/>
    </location>
</feature>
<dbReference type="Proteomes" id="UP001237642">
    <property type="component" value="Unassembled WGS sequence"/>
</dbReference>
<proteinExistence type="predicted"/>
<evidence type="ECO:0000313" key="3">
    <source>
        <dbReference type="Proteomes" id="UP001237642"/>
    </source>
</evidence>
<sequence length="117" mass="12183">MILGEKKEAMDLLGNFCSSFCNSISSCLHLVCCCWLLQDCLPGLGRPDNYRNPPPGPLSGHHPRPTDPLVGPGTAPSHFGPPGGPPGVPGPLAGPSAEDPARFEQPGPPVPPGLPRY</sequence>